<evidence type="ECO:0000256" key="2">
    <source>
        <dbReference type="ARBA" id="ARBA00023002"/>
    </source>
</evidence>
<keyword evidence="2" id="KW-0560">Oxidoreductase</keyword>
<reference evidence="7" key="2">
    <citation type="submission" date="2021-04" db="EMBL/GenBank/DDBJ databases">
        <authorList>
            <person name="Gilroy R."/>
        </authorList>
    </citation>
    <scope>NUCLEOTIDE SEQUENCE</scope>
    <source>
        <strain evidence="7">CHK196-7946</strain>
    </source>
</reference>
<dbReference type="InterPro" id="IPR039697">
    <property type="entry name" value="Alcohol_dehydrogenase_Fe"/>
</dbReference>
<dbReference type="SUPFAM" id="SSF56796">
    <property type="entry name" value="Dehydroquinate synthase-like"/>
    <property type="match status" value="1"/>
</dbReference>
<gene>
    <name evidence="7" type="ORF">H9697_04765</name>
</gene>
<organism evidence="7 8">
    <name type="scientific">Candidatus Mediterraneibacter faecavium</name>
    <dbReference type="NCBI Taxonomy" id="2838668"/>
    <lineage>
        <taxon>Bacteria</taxon>
        <taxon>Bacillati</taxon>
        <taxon>Bacillota</taxon>
        <taxon>Clostridia</taxon>
        <taxon>Lachnospirales</taxon>
        <taxon>Lachnospiraceae</taxon>
        <taxon>Mediterraneibacter</taxon>
    </lineage>
</organism>
<proteinExistence type="inferred from homology"/>
<dbReference type="PROSITE" id="PS00913">
    <property type="entry name" value="ADH_IRON_1"/>
    <property type="match status" value="1"/>
</dbReference>
<feature type="domain" description="Fe-containing alcohol dehydrogenase-like C-terminal" evidence="6">
    <location>
        <begin position="204"/>
        <end position="376"/>
    </location>
</feature>
<dbReference type="Gene3D" id="1.20.1090.10">
    <property type="entry name" value="Dehydroquinate synthase-like - alpha domain"/>
    <property type="match status" value="1"/>
</dbReference>
<dbReference type="Gene3D" id="3.40.50.1970">
    <property type="match status" value="1"/>
</dbReference>
<comment type="similarity">
    <text evidence="1">Belongs to the iron-containing alcohol dehydrogenase family.</text>
</comment>
<dbReference type="InterPro" id="IPR001670">
    <property type="entry name" value="ADH_Fe/GldA"/>
</dbReference>
<evidence type="ECO:0000259" key="5">
    <source>
        <dbReference type="Pfam" id="PF00465"/>
    </source>
</evidence>
<dbReference type="GO" id="GO:0046872">
    <property type="term" value="F:metal ion binding"/>
    <property type="evidence" value="ECO:0007669"/>
    <property type="project" value="InterPro"/>
</dbReference>
<dbReference type="EMBL" id="DWVY01000021">
    <property type="protein sequence ID" value="HJC74246.1"/>
    <property type="molecule type" value="Genomic_DNA"/>
</dbReference>
<reference evidence="7" key="1">
    <citation type="journal article" date="2021" name="PeerJ">
        <title>Extensive microbial diversity within the chicken gut microbiome revealed by metagenomics and culture.</title>
        <authorList>
            <person name="Gilroy R."/>
            <person name="Ravi A."/>
            <person name="Getino M."/>
            <person name="Pursley I."/>
            <person name="Horton D.L."/>
            <person name="Alikhan N.F."/>
            <person name="Baker D."/>
            <person name="Gharbi K."/>
            <person name="Hall N."/>
            <person name="Watson M."/>
            <person name="Adriaenssens E.M."/>
            <person name="Foster-Nyarko E."/>
            <person name="Jarju S."/>
            <person name="Secka A."/>
            <person name="Antonio M."/>
            <person name="Oren A."/>
            <person name="Chaudhuri R.R."/>
            <person name="La Ragione R."/>
            <person name="Hildebrand F."/>
            <person name="Pallen M.J."/>
        </authorList>
    </citation>
    <scope>NUCLEOTIDE SEQUENCE</scope>
    <source>
        <strain evidence="7">CHK196-7946</strain>
    </source>
</reference>
<dbReference type="InterPro" id="IPR056798">
    <property type="entry name" value="ADH_Fe_C"/>
</dbReference>
<feature type="compositionally biased region" description="Basic and acidic residues" evidence="4">
    <location>
        <begin position="410"/>
        <end position="426"/>
    </location>
</feature>
<dbReference type="FunFam" id="1.20.1090.10:FF:000001">
    <property type="entry name" value="Aldehyde-alcohol dehydrogenase"/>
    <property type="match status" value="1"/>
</dbReference>
<dbReference type="FunFam" id="3.40.50.1970:FF:000003">
    <property type="entry name" value="Alcohol dehydrogenase, iron-containing"/>
    <property type="match status" value="1"/>
</dbReference>
<dbReference type="AlphaFoldDB" id="A0A9D2TM86"/>
<accession>A0A9D2TM86</accession>
<feature type="domain" description="Alcohol dehydrogenase iron-type/glycerol dehydrogenase GldA" evidence="5">
    <location>
        <begin position="32"/>
        <end position="193"/>
    </location>
</feature>
<protein>
    <submittedName>
        <fullName evidence="7">Iron-containing alcohol dehydrogenase</fullName>
    </submittedName>
</protein>
<evidence type="ECO:0000313" key="7">
    <source>
        <dbReference type="EMBL" id="HJC74246.1"/>
    </source>
</evidence>
<keyword evidence="3" id="KW-0520">NAD</keyword>
<dbReference type="Pfam" id="PF00465">
    <property type="entry name" value="Fe-ADH"/>
    <property type="match status" value="1"/>
</dbReference>
<evidence type="ECO:0000256" key="3">
    <source>
        <dbReference type="ARBA" id="ARBA00023027"/>
    </source>
</evidence>
<evidence type="ECO:0000313" key="8">
    <source>
        <dbReference type="Proteomes" id="UP000823902"/>
    </source>
</evidence>
<name>A0A9D2TM86_9FIRM</name>
<comment type="caution">
    <text evidence="7">The sequence shown here is derived from an EMBL/GenBank/DDBJ whole genome shotgun (WGS) entry which is preliminary data.</text>
</comment>
<dbReference type="Pfam" id="PF25137">
    <property type="entry name" value="ADH_Fe_C"/>
    <property type="match status" value="1"/>
</dbReference>
<dbReference type="CDD" id="cd08189">
    <property type="entry name" value="Fe-ADH-like"/>
    <property type="match status" value="1"/>
</dbReference>
<dbReference type="InterPro" id="IPR018211">
    <property type="entry name" value="ADH_Fe_CS"/>
</dbReference>
<dbReference type="GO" id="GO:0004022">
    <property type="term" value="F:alcohol dehydrogenase (NAD+) activity"/>
    <property type="evidence" value="ECO:0007669"/>
    <property type="project" value="TreeGrafter"/>
</dbReference>
<evidence type="ECO:0000256" key="4">
    <source>
        <dbReference type="SAM" id="MobiDB-lite"/>
    </source>
</evidence>
<dbReference type="PANTHER" id="PTHR11496:SF102">
    <property type="entry name" value="ALCOHOL DEHYDROGENASE 4"/>
    <property type="match status" value="1"/>
</dbReference>
<dbReference type="PANTHER" id="PTHR11496">
    <property type="entry name" value="ALCOHOL DEHYDROGENASE"/>
    <property type="match status" value="1"/>
</dbReference>
<dbReference type="PROSITE" id="PS00060">
    <property type="entry name" value="ADH_IRON_2"/>
    <property type="match status" value="1"/>
</dbReference>
<dbReference type="Proteomes" id="UP000823902">
    <property type="component" value="Unassembled WGS sequence"/>
</dbReference>
<evidence type="ECO:0000256" key="1">
    <source>
        <dbReference type="ARBA" id="ARBA00007358"/>
    </source>
</evidence>
<sequence length="443" mass="48121">MNPLKRIYCRTFQTGLKIALPFLPYRKPKIVGSVKALPEVIQKKKCSKVLIITDAGIRKLGLTRRLEKALAGADIPYFIYDGTVANPTTDNVAEAIEIYQNEGCDCIIGFGGGSSMDCAKAVGARIAKPKQSLAKMKGILKVHKKLPLLMAVPTTAGTGSETTLAAVITDAQTRYKYAINDFPLIPRYAVLDPKVTLSLPPFITATTGMDALTHAVEAYIGNSTTYGTRQDALLAVKLIFENIDTAYNDGGNVEARRNMLHASFYAGCAFTKSYVGYVHAIAHSLGGEYNVPHGLANAVILPMLLEAYGEKIHKKLARLAVAAGIADEDTPCGEAAGRFIQAVKDMKKRFGIGDHIPEIQETDIPKLAHYADKEANPLYPVPVLMGAPELERFYYMLMPESDEDAGNEGAKNEVSENESFENRNVTEMKTPGKGADEDDRTGN</sequence>
<evidence type="ECO:0000259" key="6">
    <source>
        <dbReference type="Pfam" id="PF25137"/>
    </source>
</evidence>
<feature type="region of interest" description="Disordered" evidence="4">
    <location>
        <begin position="401"/>
        <end position="443"/>
    </location>
</feature>